<organism evidence="1 2">
    <name type="scientific">Spirulina subsalsa FACHB-351</name>
    <dbReference type="NCBI Taxonomy" id="234711"/>
    <lineage>
        <taxon>Bacteria</taxon>
        <taxon>Bacillati</taxon>
        <taxon>Cyanobacteriota</taxon>
        <taxon>Cyanophyceae</taxon>
        <taxon>Spirulinales</taxon>
        <taxon>Spirulinaceae</taxon>
        <taxon>Spirulina</taxon>
    </lineage>
</organism>
<evidence type="ECO:0000313" key="2">
    <source>
        <dbReference type="Proteomes" id="UP001526426"/>
    </source>
</evidence>
<dbReference type="Proteomes" id="UP001526426">
    <property type="component" value="Unassembled WGS sequence"/>
</dbReference>
<evidence type="ECO:0000313" key="1">
    <source>
        <dbReference type="EMBL" id="MCW6037373.1"/>
    </source>
</evidence>
<comment type="caution">
    <text evidence="1">The sequence shown here is derived from an EMBL/GenBank/DDBJ whole genome shotgun (WGS) entry which is preliminary data.</text>
</comment>
<keyword evidence="2" id="KW-1185">Reference proteome</keyword>
<reference evidence="1 2" key="1">
    <citation type="submission" date="2021-08" db="EMBL/GenBank/DDBJ databases">
        <title>Draft genome sequence of Spirulina subsalsa with high tolerance to salinity and hype-accumulation of phycocyanin.</title>
        <authorList>
            <person name="Pei H."/>
            <person name="Jiang L."/>
        </authorList>
    </citation>
    <scope>NUCLEOTIDE SEQUENCE [LARGE SCALE GENOMIC DNA]</scope>
    <source>
        <strain evidence="1 2">FACHB-351</strain>
    </source>
</reference>
<dbReference type="EMBL" id="JAIHOM010000068">
    <property type="protein sequence ID" value="MCW6037373.1"/>
    <property type="molecule type" value="Genomic_DNA"/>
</dbReference>
<accession>A0ABT3L790</accession>
<name>A0ABT3L790_9CYAN</name>
<sequence length="112" mass="12840">MRTHRFDKTKTNIVIMRATLEDNILLIHAEDVPPYKKGGSVVRNSYFWALKSISCYAPRGGNWEFDRPVWVALNRMLLSFAQSGYLGISETALEFPSDVIIPPELRDVSSWH</sequence>
<gene>
    <name evidence="1" type="ORF">K4A83_13980</name>
</gene>
<proteinExistence type="predicted"/>
<protein>
    <submittedName>
        <fullName evidence="1">Uncharacterized protein</fullName>
    </submittedName>
</protein>